<protein>
    <submittedName>
        <fullName evidence="2">Uncharacterized protein</fullName>
    </submittedName>
</protein>
<dbReference type="OrthoDB" id="3026777at2759"/>
<accession>A0A8S9ZU22</accession>
<proteinExistence type="predicted"/>
<evidence type="ECO:0000313" key="3">
    <source>
        <dbReference type="Proteomes" id="UP000605970"/>
    </source>
</evidence>
<feature type="transmembrane region" description="Helical" evidence="1">
    <location>
        <begin position="7"/>
        <end position="27"/>
    </location>
</feature>
<evidence type="ECO:0000256" key="1">
    <source>
        <dbReference type="SAM" id="Phobius"/>
    </source>
</evidence>
<keyword evidence="1" id="KW-0472">Membrane</keyword>
<keyword evidence="1" id="KW-0812">Transmembrane</keyword>
<sequence>MSLLMSFAYLIASPLFNGIYPFTLSFFPGTMLLAVAALLILPVGILMYIFIYFKLNLKFFRYLDIKKI</sequence>
<keyword evidence="3" id="KW-1185">Reference proteome</keyword>
<dbReference type="Proteomes" id="UP000605970">
    <property type="component" value="Unassembled WGS sequence"/>
</dbReference>
<name>A0A8S9ZU22_9BILA</name>
<reference evidence="2" key="1">
    <citation type="journal article" date="2020" name="Ecol. Evol.">
        <title>Genome structure and content of the rice root-knot nematode (Meloidogyne graminicola).</title>
        <authorList>
            <person name="Phan N.T."/>
            <person name="Danchin E.G.J."/>
            <person name="Klopp C."/>
            <person name="Perfus-Barbeoch L."/>
            <person name="Kozlowski D.K."/>
            <person name="Koutsovoulos G.D."/>
            <person name="Lopez-Roques C."/>
            <person name="Bouchez O."/>
            <person name="Zahm M."/>
            <person name="Besnard G."/>
            <person name="Bellafiore S."/>
        </authorList>
    </citation>
    <scope>NUCLEOTIDE SEQUENCE</scope>
    <source>
        <strain evidence="2">VN-18</strain>
    </source>
</reference>
<comment type="caution">
    <text evidence="2">The sequence shown here is derived from an EMBL/GenBank/DDBJ whole genome shotgun (WGS) entry which is preliminary data.</text>
</comment>
<gene>
    <name evidence="2" type="ORF">Mgra_00003377</name>
</gene>
<dbReference type="EMBL" id="JABEBT010000022">
    <property type="protein sequence ID" value="KAF7637202.1"/>
    <property type="molecule type" value="Genomic_DNA"/>
</dbReference>
<keyword evidence="1" id="KW-1133">Transmembrane helix</keyword>
<feature type="transmembrane region" description="Helical" evidence="1">
    <location>
        <begin position="33"/>
        <end position="53"/>
    </location>
</feature>
<organism evidence="2 3">
    <name type="scientific">Meloidogyne graminicola</name>
    <dbReference type="NCBI Taxonomy" id="189291"/>
    <lineage>
        <taxon>Eukaryota</taxon>
        <taxon>Metazoa</taxon>
        <taxon>Ecdysozoa</taxon>
        <taxon>Nematoda</taxon>
        <taxon>Chromadorea</taxon>
        <taxon>Rhabditida</taxon>
        <taxon>Tylenchina</taxon>
        <taxon>Tylenchomorpha</taxon>
        <taxon>Tylenchoidea</taxon>
        <taxon>Meloidogynidae</taxon>
        <taxon>Meloidogyninae</taxon>
        <taxon>Meloidogyne</taxon>
    </lineage>
</organism>
<evidence type="ECO:0000313" key="2">
    <source>
        <dbReference type="EMBL" id="KAF7637202.1"/>
    </source>
</evidence>
<dbReference type="AlphaFoldDB" id="A0A8S9ZU22"/>